<dbReference type="Proteomes" id="UP001183619">
    <property type="component" value="Unassembled WGS sequence"/>
</dbReference>
<evidence type="ECO:0000313" key="1">
    <source>
        <dbReference type="EMBL" id="MDR7355107.1"/>
    </source>
</evidence>
<dbReference type="PANTHER" id="PTHR10000:SF53">
    <property type="entry name" value="5-AMINO-6-(5-PHOSPHO-D-RIBITYLAMINO)URACIL PHOSPHATASE YBJI-RELATED"/>
    <property type="match status" value="1"/>
</dbReference>
<dbReference type="PANTHER" id="PTHR10000">
    <property type="entry name" value="PHOSPHOSERINE PHOSPHATASE"/>
    <property type="match status" value="1"/>
</dbReference>
<dbReference type="SUPFAM" id="SSF56784">
    <property type="entry name" value="HAD-like"/>
    <property type="match status" value="1"/>
</dbReference>
<dbReference type="RefSeq" id="WP_277105200.1">
    <property type="nucleotide sequence ID" value="NZ_BAAAJS010000068.1"/>
</dbReference>
<keyword evidence="2" id="KW-1185">Reference proteome</keyword>
<gene>
    <name evidence="1" type="ORF">J2S37_001645</name>
</gene>
<dbReference type="Gene3D" id="3.30.1240.10">
    <property type="match status" value="1"/>
</dbReference>
<comment type="caution">
    <text evidence="1">The sequence shown here is derived from an EMBL/GenBank/DDBJ whole genome shotgun (WGS) entry which is preliminary data.</text>
</comment>
<dbReference type="InterPro" id="IPR006379">
    <property type="entry name" value="HAD-SF_hydro_IIB"/>
</dbReference>
<sequence>MTITQEFKLVVSDMDGTLLDENHQIPDDFWPILRRMHQQGIAFAPASGRQLYTLLNQFELAECPLSVIAENGTVIYHHGEIISTTTIDQHSTHNIIDLVESHPEIDWGLALCRTDGAFVSRTDEQFLSEGTRYYARLTHIKNLHDAVNDQVIKLALYSFEDVQLRAESLLREATDNLAIAVSGKHWIDVMNQEANKGRALETLATHMGINISETLAFGDYLNDFELMQTAGTTFAMENAHPKLKEIADHIAPTNTAHGVVTTLDRLFPEN</sequence>
<dbReference type="InterPro" id="IPR036412">
    <property type="entry name" value="HAD-like_sf"/>
</dbReference>
<dbReference type="SFLD" id="SFLDG01140">
    <property type="entry name" value="C2.B:_Phosphomannomutase_and_P"/>
    <property type="match status" value="1"/>
</dbReference>
<dbReference type="InterPro" id="IPR000150">
    <property type="entry name" value="Cof"/>
</dbReference>
<dbReference type="Gene3D" id="3.40.50.1000">
    <property type="entry name" value="HAD superfamily/HAD-like"/>
    <property type="match status" value="1"/>
</dbReference>
<name>A0ABU2B920_9CORY</name>
<dbReference type="InterPro" id="IPR023214">
    <property type="entry name" value="HAD_sf"/>
</dbReference>
<reference evidence="1 2" key="1">
    <citation type="submission" date="2023-07" db="EMBL/GenBank/DDBJ databases">
        <title>Sequencing the genomes of 1000 actinobacteria strains.</title>
        <authorList>
            <person name="Klenk H.-P."/>
        </authorList>
    </citation>
    <scope>NUCLEOTIDE SEQUENCE [LARGE SCALE GENOMIC DNA]</scope>
    <source>
        <strain evidence="1 2">DSM 44508</strain>
    </source>
</reference>
<dbReference type="SFLD" id="SFLDS00003">
    <property type="entry name" value="Haloacid_Dehalogenase"/>
    <property type="match status" value="1"/>
</dbReference>
<dbReference type="NCBIfam" id="TIGR00099">
    <property type="entry name" value="Cof-subfamily"/>
    <property type="match status" value="1"/>
</dbReference>
<dbReference type="NCBIfam" id="TIGR01484">
    <property type="entry name" value="HAD-SF-IIB"/>
    <property type="match status" value="1"/>
</dbReference>
<protein>
    <submittedName>
        <fullName evidence="1">Cof subfamily protein (Haloacid dehalogenase superfamily)</fullName>
    </submittedName>
</protein>
<accession>A0ABU2B920</accession>
<dbReference type="EMBL" id="JAVDYF010000001">
    <property type="protein sequence ID" value="MDR7355107.1"/>
    <property type="molecule type" value="Genomic_DNA"/>
</dbReference>
<proteinExistence type="predicted"/>
<evidence type="ECO:0000313" key="2">
    <source>
        <dbReference type="Proteomes" id="UP001183619"/>
    </source>
</evidence>
<dbReference type="CDD" id="cd07518">
    <property type="entry name" value="HAD_YbiV-Like"/>
    <property type="match status" value="1"/>
</dbReference>
<organism evidence="1 2">
    <name type="scientific">Corynebacterium felinum</name>
    <dbReference type="NCBI Taxonomy" id="131318"/>
    <lineage>
        <taxon>Bacteria</taxon>
        <taxon>Bacillati</taxon>
        <taxon>Actinomycetota</taxon>
        <taxon>Actinomycetes</taxon>
        <taxon>Mycobacteriales</taxon>
        <taxon>Corynebacteriaceae</taxon>
        <taxon>Corynebacterium</taxon>
    </lineage>
</organism>
<dbReference type="Pfam" id="PF08282">
    <property type="entry name" value="Hydrolase_3"/>
    <property type="match status" value="1"/>
</dbReference>